<organism evidence="1 2">
    <name type="scientific">Vigna unguiculata</name>
    <name type="common">Cowpea</name>
    <dbReference type="NCBI Taxonomy" id="3917"/>
    <lineage>
        <taxon>Eukaryota</taxon>
        <taxon>Viridiplantae</taxon>
        <taxon>Streptophyta</taxon>
        <taxon>Embryophyta</taxon>
        <taxon>Tracheophyta</taxon>
        <taxon>Spermatophyta</taxon>
        <taxon>Magnoliopsida</taxon>
        <taxon>eudicotyledons</taxon>
        <taxon>Gunneridae</taxon>
        <taxon>Pentapetalae</taxon>
        <taxon>rosids</taxon>
        <taxon>fabids</taxon>
        <taxon>Fabales</taxon>
        <taxon>Fabaceae</taxon>
        <taxon>Papilionoideae</taxon>
        <taxon>50 kb inversion clade</taxon>
        <taxon>NPAAA clade</taxon>
        <taxon>indigoferoid/millettioid clade</taxon>
        <taxon>Phaseoleae</taxon>
        <taxon>Vigna</taxon>
    </lineage>
</organism>
<evidence type="ECO:0000313" key="1">
    <source>
        <dbReference type="EMBL" id="QCD89859.1"/>
    </source>
</evidence>
<reference evidence="1 2" key="1">
    <citation type="submission" date="2019-04" db="EMBL/GenBank/DDBJ databases">
        <title>An improved genome assembly and genetic linkage map for asparagus bean, Vigna unguiculata ssp. sesquipedialis.</title>
        <authorList>
            <person name="Xia Q."/>
            <person name="Zhang R."/>
            <person name="Dong Y."/>
        </authorList>
    </citation>
    <scope>NUCLEOTIDE SEQUENCE [LARGE SCALE GENOMIC DNA]</scope>
    <source>
        <tissue evidence="1">Leaf</tissue>
    </source>
</reference>
<sequence length="154" mass="16890">MCILANVKDGGFTVGAAISFLAWLLEGLRWPWLHACCCCALANGVIVVACQAWCDGFCCFVGAATKMMPVLQLQWFRNLVLDSSLLRRHGDDETVVADVDLLLNGCCSGDGNIVKMEARVSGCVKMKMMMWQHGIGLDSLVEIKPMWLMVVGQF</sequence>
<proteinExistence type="predicted"/>
<gene>
    <name evidence="1" type="ORF">DEO72_LG4g809</name>
</gene>
<keyword evidence="2" id="KW-1185">Reference proteome</keyword>
<dbReference type="Proteomes" id="UP000501690">
    <property type="component" value="Linkage Group LG4"/>
</dbReference>
<name>A0A4D6LM40_VIGUN</name>
<dbReference type="AlphaFoldDB" id="A0A4D6LM40"/>
<protein>
    <submittedName>
        <fullName evidence="1">Uncharacterized protein</fullName>
    </submittedName>
</protein>
<dbReference type="EMBL" id="CP039348">
    <property type="protein sequence ID" value="QCD89859.1"/>
    <property type="molecule type" value="Genomic_DNA"/>
</dbReference>
<evidence type="ECO:0000313" key="2">
    <source>
        <dbReference type="Proteomes" id="UP000501690"/>
    </source>
</evidence>
<accession>A0A4D6LM40</accession>